<evidence type="ECO:0000256" key="5">
    <source>
        <dbReference type="SAM" id="Phobius"/>
    </source>
</evidence>
<dbReference type="Proteomes" id="UP000321181">
    <property type="component" value="Unassembled WGS sequence"/>
</dbReference>
<feature type="transmembrane region" description="Helical" evidence="5">
    <location>
        <begin position="26"/>
        <end position="54"/>
    </location>
</feature>
<sequence length="203" mass="20967">MSVATPLGLYRHGTSAMHRLPAGPKLAGLAVLGVVVVVARGPVVSVVLLALAVALNAAGRVPLRPVLRSLLPVLVTTALVAGFQWWQRGPAVAVEVAADLLSLVLAAGAVTATTPADRMLDLLDRALRPLRVLGVRPDLVALAVALMLRTVPALLTTAREVRDAARARGLERSPRALLVPAAVRTVARARATGEALAARGIGD</sequence>
<organism evidence="6 7">
    <name type="scientific">Cellulomonas aerilata</name>
    <dbReference type="NCBI Taxonomy" id="515326"/>
    <lineage>
        <taxon>Bacteria</taxon>
        <taxon>Bacillati</taxon>
        <taxon>Actinomycetota</taxon>
        <taxon>Actinomycetes</taxon>
        <taxon>Micrococcales</taxon>
        <taxon>Cellulomonadaceae</taxon>
        <taxon>Cellulomonas</taxon>
    </lineage>
</organism>
<keyword evidence="7" id="KW-1185">Reference proteome</keyword>
<name>A0A512DFV3_9CELL</name>
<dbReference type="EMBL" id="BJYY01000019">
    <property type="protein sequence ID" value="GEO35345.1"/>
    <property type="molecule type" value="Genomic_DNA"/>
</dbReference>
<gene>
    <name evidence="6" type="ORF">CAE01nite_30700</name>
</gene>
<accession>A0A512DFV3</accession>
<feature type="transmembrane region" description="Helical" evidence="5">
    <location>
        <begin position="66"/>
        <end position="86"/>
    </location>
</feature>
<dbReference type="GO" id="GO:0005886">
    <property type="term" value="C:plasma membrane"/>
    <property type="evidence" value="ECO:0007669"/>
    <property type="project" value="TreeGrafter"/>
</dbReference>
<dbReference type="PANTHER" id="PTHR33514">
    <property type="entry name" value="PROTEIN ABCI12, CHLOROPLASTIC"/>
    <property type="match status" value="1"/>
</dbReference>
<dbReference type="InterPro" id="IPR003339">
    <property type="entry name" value="ABC/ECF_trnsptr_transmembrane"/>
</dbReference>
<dbReference type="AlphaFoldDB" id="A0A512DFV3"/>
<dbReference type="PANTHER" id="PTHR33514:SF13">
    <property type="entry name" value="PROTEIN ABCI12, CHLOROPLASTIC"/>
    <property type="match status" value="1"/>
</dbReference>
<evidence type="ECO:0000313" key="6">
    <source>
        <dbReference type="EMBL" id="GEO35345.1"/>
    </source>
</evidence>
<keyword evidence="2 5" id="KW-0812">Transmembrane</keyword>
<protein>
    <submittedName>
        <fullName evidence="6">ABC transporter permease</fullName>
    </submittedName>
</protein>
<evidence type="ECO:0000256" key="4">
    <source>
        <dbReference type="ARBA" id="ARBA00023136"/>
    </source>
</evidence>
<reference evidence="6 7" key="1">
    <citation type="submission" date="2019-07" db="EMBL/GenBank/DDBJ databases">
        <title>Whole genome shotgun sequence of Cellulomonas aerilata NBRC 106308.</title>
        <authorList>
            <person name="Hosoyama A."/>
            <person name="Uohara A."/>
            <person name="Ohji S."/>
            <person name="Ichikawa N."/>
        </authorList>
    </citation>
    <scope>NUCLEOTIDE SEQUENCE [LARGE SCALE GENOMIC DNA]</scope>
    <source>
        <strain evidence="6 7">NBRC 106308</strain>
    </source>
</reference>
<proteinExistence type="predicted"/>
<keyword evidence="3 5" id="KW-1133">Transmembrane helix</keyword>
<evidence type="ECO:0000256" key="2">
    <source>
        <dbReference type="ARBA" id="ARBA00022692"/>
    </source>
</evidence>
<dbReference type="Pfam" id="PF02361">
    <property type="entry name" value="CbiQ"/>
    <property type="match status" value="1"/>
</dbReference>
<evidence type="ECO:0000313" key="7">
    <source>
        <dbReference type="Proteomes" id="UP000321181"/>
    </source>
</evidence>
<evidence type="ECO:0000256" key="1">
    <source>
        <dbReference type="ARBA" id="ARBA00004141"/>
    </source>
</evidence>
<dbReference type="CDD" id="cd16914">
    <property type="entry name" value="EcfT"/>
    <property type="match status" value="1"/>
</dbReference>
<evidence type="ECO:0000256" key="3">
    <source>
        <dbReference type="ARBA" id="ARBA00022989"/>
    </source>
</evidence>
<comment type="subcellular location">
    <subcellularLocation>
        <location evidence="1">Membrane</location>
        <topology evidence="1">Multi-pass membrane protein</topology>
    </subcellularLocation>
</comment>
<keyword evidence="4 5" id="KW-0472">Membrane</keyword>
<comment type="caution">
    <text evidence="6">The sequence shown here is derived from an EMBL/GenBank/DDBJ whole genome shotgun (WGS) entry which is preliminary data.</text>
</comment>
<dbReference type="RefSeq" id="WP_246131255.1">
    <property type="nucleotide sequence ID" value="NZ_BAAARM010000005.1"/>
</dbReference>